<comment type="caution">
    <text evidence="2">The sequence shown here is derived from an EMBL/GenBank/DDBJ whole genome shotgun (WGS) entry which is preliminary data.</text>
</comment>
<dbReference type="RefSeq" id="WP_176635801.1">
    <property type="nucleotide sequence ID" value="NZ_JAAMFM010000024.1"/>
</dbReference>
<dbReference type="EMBL" id="JAAMFM010000024">
    <property type="protein sequence ID" value="NVM96079.1"/>
    <property type="molecule type" value="Genomic_DNA"/>
</dbReference>
<gene>
    <name evidence="2" type="ORF">G6034_14435</name>
</gene>
<dbReference type="Proteomes" id="UP000543556">
    <property type="component" value="Unassembled WGS sequence"/>
</dbReference>
<evidence type="ECO:0000256" key="1">
    <source>
        <dbReference type="SAM" id="MobiDB-lite"/>
    </source>
</evidence>
<keyword evidence="3" id="KW-1185">Reference proteome</keyword>
<sequence>MSWFKRKEKPQAVAAISSESPRNPLGPRNQEAANARAAASKSTNLYPAPTLSQAWLDRSAPAEDRRTDLCPNCGGKLKKVPGAKTKCPHCGRQMYVRVDPRINATVVVTEAELEGIDDANAVAYGTWEERRQDKIHRAAARDRLRQKFGSTPDEADVNWQFLNEKFLNAVAHDDGYVIFTVAGEMTEQLMREKKYADAVHMVARVIVNWWVDEDHNIPPAWTAVIEKAAKNGVSLEDAQTAFIEGARGLHAIPRYRVNEAEVWDGVIAQVRL</sequence>
<accession>A0A7Y7IIE6</accession>
<dbReference type="AlphaFoldDB" id="A0A7Y7IIE6"/>
<organism evidence="2 3">
    <name type="scientific">Arthrobacter wenxiniae</name>
    <dbReference type="NCBI Taxonomy" id="2713570"/>
    <lineage>
        <taxon>Bacteria</taxon>
        <taxon>Bacillati</taxon>
        <taxon>Actinomycetota</taxon>
        <taxon>Actinomycetes</taxon>
        <taxon>Micrococcales</taxon>
        <taxon>Micrococcaceae</taxon>
        <taxon>Arthrobacter</taxon>
    </lineage>
</organism>
<evidence type="ECO:0000313" key="2">
    <source>
        <dbReference type="EMBL" id="NVM96079.1"/>
    </source>
</evidence>
<protein>
    <submittedName>
        <fullName evidence="2">Uncharacterized protein</fullName>
    </submittedName>
</protein>
<feature type="region of interest" description="Disordered" evidence="1">
    <location>
        <begin position="1"/>
        <end position="44"/>
    </location>
</feature>
<name>A0A7Y7IIE6_9MICC</name>
<reference evidence="2 3" key="1">
    <citation type="submission" date="2020-02" db="EMBL/GenBank/DDBJ databases">
        <title>Genome sequence of strain AETb3-4.</title>
        <authorList>
            <person name="Gao J."/>
            <person name="Zhang X."/>
        </authorList>
    </citation>
    <scope>NUCLEOTIDE SEQUENCE [LARGE SCALE GENOMIC DNA]</scope>
    <source>
        <strain evidence="2 3">AETb3-4</strain>
    </source>
</reference>
<evidence type="ECO:0000313" key="3">
    <source>
        <dbReference type="Proteomes" id="UP000543556"/>
    </source>
</evidence>
<proteinExistence type="predicted"/>